<feature type="compositionally biased region" description="Basic and acidic residues" evidence="10">
    <location>
        <begin position="670"/>
        <end position="681"/>
    </location>
</feature>
<evidence type="ECO:0000256" key="5">
    <source>
        <dbReference type="ARBA" id="ARBA00022737"/>
    </source>
</evidence>
<dbReference type="InterPro" id="IPR001841">
    <property type="entry name" value="Znf_RING"/>
</dbReference>
<protein>
    <recommendedName>
        <fullName evidence="2">Restriction of telomere capping protein 1</fullName>
    </recommendedName>
</protein>
<dbReference type="SMART" id="SM00320">
    <property type="entry name" value="WD40"/>
    <property type="match status" value="4"/>
</dbReference>
<dbReference type="EMBL" id="LFJN01000026">
    <property type="protein sequence ID" value="KPI37149.1"/>
    <property type="molecule type" value="Genomic_DNA"/>
</dbReference>
<dbReference type="STRING" id="1664694.A0A0N0NJX4"/>
<evidence type="ECO:0000256" key="7">
    <source>
        <dbReference type="ARBA" id="ARBA00022833"/>
    </source>
</evidence>
<feature type="compositionally biased region" description="Basic and acidic residues" evidence="10">
    <location>
        <begin position="824"/>
        <end position="839"/>
    </location>
</feature>
<evidence type="ECO:0000256" key="10">
    <source>
        <dbReference type="SAM" id="MobiDB-lite"/>
    </source>
</evidence>
<evidence type="ECO:0000256" key="1">
    <source>
        <dbReference type="ARBA" id="ARBA00008863"/>
    </source>
</evidence>
<sequence>MSASPTAPQLDHPPPPPPLPPSRLSQLQRFIAPLSGLAKPARSATDHLSDRPLPPTRPVARPSHGSEVARSTVQHRTGIPIAAIDINRGKTHAVLAGKDILKTVRVADGKASEDINLRASILSFHSRYASTDGDSAKRRRDYLPARDVKWSTGSLFPNIIATAAANGRIALYDVDAAGSRLELAWMHEHTAQVNKIDIDPFAGRLLLSASQDQTVKLWDIRDPRAGKAKSRFDVRNGVRHVCWSPKDGNDFDFAVCADGGLVQNWDIRSHLAPKVSIHAHDKGCYSLDWHPDGRHVVTGGFDKYVKTWDFKSNNRRQKPAFQFRVSQAVRSVNWRPASELYYKGTWQTTHIATTYHHDDPRVHVWDLTRPHLPWLELCTTNRPPTDLLWASADHVWTAGEEGVFTQFDINALPKVSESVSPSTLLWVPGGESAMFMEERAPIPVRFQSEMFSGPSKENPRGQSEKERTPQEDEEESFSRMSFASSMRSRQNRELSFRSDTSRTNSPPEKRPVQQLDKTVHAGRILHQNTQIGAIGRVPSASENKDVASFLANNYAPIATEDERRASPDLILSRLRDAFMNNAEVSDDAALYRQAQSWRMLAAVIVPELEAWAKSNQESRKLEIARRQSLQKAGRPTTTENSPAFTKVIAADRNTKVDPKENKIISNLFKGLKEPGRTEHDSSSNVTTPLARPVNDSPRHTPRQHRSKGSSSSLNLVDDLPVLPPSLLNSHATAAAASKALHNSNRLDSVDDSFSPMSSPEQPRAKQVKSPDLNSGLLSPRQTLKPGEAVPRASPYLQAQKQEQKRNALRDYRVQARPIFSLDTKAPDPDYSKNSQHDSAESFPMFSASTGSSQKAHLMGQSTESKVEPDSVQRQSSWLSREDSSESPSVAGKSSGPAAQRMLRDFSMGSDAPQFNMDETPELKADEFEVPNASQEHSASLPYSEVAAISVSPDMSHFVRSQSPRKPKIHVVNPALQPVAASAKAVSSSVRDLSDEELKQDGLIFEDFRPIDMASYRPSTPFAWSAFPLLCHMIAYDVDSGVACGQLATHLILHMAPYFFGPSSANAITPYPKSLAERLMLPKYAQRCIEAILRKHLTFLKQIKQTVAYAALRSTCVDLGYDKNLFSSEPKPAERSVDKDSSIVPVACSNCGTEITAGRRVCDACRNTQAPCPLCSRSKPPETSLDAATTTPTSTHRSTWLTCQSCGHTAHHSCMTQWLLRPSTHGICPTPGCTCDCGPGIIRDKRIDRQHRAFEEQQLIHGSSTVASAKRDSLKASQSPAVDRARAVMRAASRDSGREVQSGDEKVSAGGAGRRSSARVSGGGTGSGSTTSAFGMSSRKSVRLMAPGEEEALRLGHATNSG</sequence>
<evidence type="ECO:0000259" key="11">
    <source>
        <dbReference type="PROSITE" id="PS50089"/>
    </source>
</evidence>
<feature type="region of interest" description="Disordered" evidence="10">
    <location>
        <begin position="667"/>
        <end position="716"/>
    </location>
</feature>
<dbReference type="Gene3D" id="2.130.10.10">
    <property type="entry name" value="YVTN repeat-like/Quinoprotein amine dehydrogenase"/>
    <property type="match status" value="2"/>
</dbReference>
<feature type="compositionally biased region" description="Polar residues" evidence="10">
    <location>
        <begin position="771"/>
        <end position="781"/>
    </location>
</feature>
<evidence type="ECO:0000256" key="3">
    <source>
        <dbReference type="ARBA" id="ARBA00022574"/>
    </source>
</evidence>
<feature type="compositionally biased region" description="Pro residues" evidence="10">
    <location>
        <begin position="11"/>
        <end position="21"/>
    </location>
</feature>
<dbReference type="PROSITE" id="PS50089">
    <property type="entry name" value="ZF_RING_2"/>
    <property type="match status" value="1"/>
</dbReference>
<comment type="similarity">
    <text evidence="1">Belongs to the WD repeat RTC1 family.</text>
</comment>
<feature type="compositionally biased region" description="Polar residues" evidence="10">
    <location>
        <begin position="627"/>
        <end position="643"/>
    </location>
</feature>
<feature type="compositionally biased region" description="Basic and acidic residues" evidence="10">
    <location>
        <begin position="490"/>
        <end position="500"/>
    </location>
</feature>
<dbReference type="InterPro" id="IPR037590">
    <property type="entry name" value="WDR24"/>
</dbReference>
<evidence type="ECO:0000313" key="13">
    <source>
        <dbReference type="Proteomes" id="UP000038010"/>
    </source>
</evidence>
<dbReference type="InterPro" id="IPR015943">
    <property type="entry name" value="WD40/YVTN_repeat-like_dom_sf"/>
</dbReference>
<dbReference type="Proteomes" id="UP000038010">
    <property type="component" value="Unassembled WGS sequence"/>
</dbReference>
<keyword evidence="6 8" id="KW-0863">Zinc-finger</keyword>
<dbReference type="InterPro" id="IPR036322">
    <property type="entry name" value="WD40_repeat_dom_sf"/>
</dbReference>
<dbReference type="PANTHER" id="PTHR46200">
    <property type="entry name" value="GATOR COMPLEX PROTEIN WDR24"/>
    <property type="match status" value="1"/>
</dbReference>
<feature type="compositionally biased region" description="Low complexity" evidence="10">
    <location>
        <begin position="478"/>
        <end position="488"/>
    </location>
</feature>
<feature type="region of interest" description="Disordered" evidence="10">
    <location>
        <begin position="446"/>
        <end position="514"/>
    </location>
</feature>
<dbReference type="SUPFAM" id="SSF50978">
    <property type="entry name" value="WD40 repeat-like"/>
    <property type="match status" value="1"/>
</dbReference>
<feature type="repeat" description="WD" evidence="9">
    <location>
        <begin position="186"/>
        <end position="228"/>
    </location>
</feature>
<reference evidence="12 13" key="1">
    <citation type="submission" date="2015-06" db="EMBL/GenBank/DDBJ databases">
        <title>Draft genome of the ant-associated black yeast Phialophora attae CBS 131958.</title>
        <authorList>
            <person name="Moreno L.F."/>
            <person name="Stielow B.J."/>
            <person name="de Hoog S."/>
            <person name="Vicente V.A."/>
            <person name="Weiss V.A."/>
            <person name="de Vries M."/>
            <person name="Cruz L.M."/>
            <person name="Souza E.M."/>
        </authorList>
    </citation>
    <scope>NUCLEOTIDE SEQUENCE [LARGE SCALE GENOMIC DNA]</scope>
    <source>
        <strain evidence="12 13">CBS 131958</strain>
    </source>
</reference>
<dbReference type="PROSITE" id="PS50082">
    <property type="entry name" value="WD_REPEATS_2"/>
    <property type="match status" value="2"/>
</dbReference>
<feature type="region of interest" description="Disordered" evidence="10">
    <location>
        <begin position="1"/>
        <end position="70"/>
    </location>
</feature>
<keyword evidence="5" id="KW-0677">Repeat</keyword>
<dbReference type="InterPro" id="IPR001680">
    <property type="entry name" value="WD40_rpt"/>
</dbReference>
<feature type="region of interest" description="Disordered" evidence="10">
    <location>
        <begin position="625"/>
        <end position="646"/>
    </location>
</feature>
<feature type="compositionally biased region" description="Basic and acidic residues" evidence="10">
    <location>
        <begin position="1291"/>
        <end position="1306"/>
    </location>
</feature>
<comment type="caution">
    <text evidence="12">The sequence shown here is derived from an EMBL/GenBank/DDBJ whole genome shotgun (WGS) entry which is preliminary data.</text>
</comment>
<dbReference type="GO" id="GO:0061700">
    <property type="term" value="C:GATOR2 complex"/>
    <property type="evidence" value="ECO:0007669"/>
    <property type="project" value="TreeGrafter"/>
</dbReference>
<dbReference type="GO" id="GO:0016239">
    <property type="term" value="P:positive regulation of macroautophagy"/>
    <property type="evidence" value="ECO:0007669"/>
    <property type="project" value="TreeGrafter"/>
</dbReference>
<accession>A0A0N0NJX4</accession>
<dbReference type="PROSITE" id="PS50294">
    <property type="entry name" value="WD_REPEATS_REGION"/>
    <property type="match status" value="2"/>
</dbReference>
<keyword evidence="4" id="KW-0479">Metal-binding</keyword>
<dbReference type="PROSITE" id="PS00678">
    <property type="entry name" value="WD_REPEATS_1"/>
    <property type="match status" value="2"/>
</dbReference>
<gene>
    <name evidence="12" type="ORF">AB675_3651</name>
</gene>
<dbReference type="InterPro" id="IPR019775">
    <property type="entry name" value="WD40_repeat_CS"/>
</dbReference>
<dbReference type="RefSeq" id="XP_017997112.1">
    <property type="nucleotide sequence ID" value="XM_018143721.1"/>
</dbReference>
<keyword evidence="7" id="KW-0862">Zinc</keyword>
<proteinExistence type="inferred from homology"/>
<evidence type="ECO:0000256" key="4">
    <source>
        <dbReference type="ARBA" id="ARBA00022723"/>
    </source>
</evidence>
<evidence type="ECO:0000313" key="12">
    <source>
        <dbReference type="EMBL" id="KPI37149.1"/>
    </source>
</evidence>
<dbReference type="GO" id="GO:0005774">
    <property type="term" value="C:vacuolar membrane"/>
    <property type="evidence" value="ECO:0007669"/>
    <property type="project" value="TreeGrafter"/>
</dbReference>
<organism evidence="12 13">
    <name type="scientific">Cyphellophora attinorum</name>
    <dbReference type="NCBI Taxonomy" id="1664694"/>
    <lineage>
        <taxon>Eukaryota</taxon>
        <taxon>Fungi</taxon>
        <taxon>Dikarya</taxon>
        <taxon>Ascomycota</taxon>
        <taxon>Pezizomycotina</taxon>
        <taxon>Eurotiomycetes</taxon>
        <taxon>Chaetothyriomycetidae</taxon>
        <taxon>Chaetothyriales</taxon>
        <taxon>Cyphellophoraceae</taxon>
        <taxon>Cyphellophora</taxon>
    </lineage>
</organism>
<dbReference type="PANTHER" id="PTHR46200:SF1">
    <property type="entry name" value="GATOR COMPLEX PROTEIN WDR24"/>
    <property type="match status" value="1"/>
</dbReference>
<dbReference type="GO" id="GO:0005829">
    <property type="term" value="C:cytosol"/>
    <property type="evidence" value="ECO:0007669"/>
    <property type="project" value="TreeGrafter"/>
</dbReference>
<feature type="compositionally biased region" description="Basic and acidic residues" evidence="10">
    <location>
        <begin position="801"/>
        <end position="813"/>
    </location>
</feature>
<evidence type="ECO:0000256" key="9">
    <source>
        <dbReference type="PROSITE-ProRule" id="PRU00221"/>
    </source>
</evidence>
<keyword evidence="13" id="KW-1185">Reference proteome</keyword>
<evidence type="ECO:0000256" key="8">
    <source>
        <dbReference type="PROSITE-ProRule" id="PRU00175"/>
    </source>
</evidence>
<feature type="region of interest" description="Disordered" evidence="10">
    <location>
        <begin position="1262"/>
        <end position="1361"/>
    </location>
</feature>
<feature type="region of interest" description="Disordered" evidence="10">
    <location>
        <begin position="742"/>
        <end position="897"/>
    </location>
</feature>
<dbReference type="Pfam" id="PF00400">
    <property type="entry name" value="WD40"/>
    <property type="match status" value="2"/>
</dbReference>
<dbReference type="GeneID" id="28735601"/>
<keyword evidence="3 9" id="KW-0853">WD repeat</keyword>
<dbReference type="VEuPathDB" id="FungiDB:AB675_3651"/>
<feature type="compositionally biased region" description="Basic and acidic residues" evidence="10">
    <location>
        <begin position="457"/>
        <end position="470"/>
    </location>
</feature>
<feature type="repeat" description="WD" evidence="9">
    <location>
        <begin position="277"/>
        <end position="318"/>
    </location>
</feature>
<feature type="domain" description="RING-type" evidence="11">
    <location>
        <begin position="1171"/>
        <end position="1228"/>
    </location>
</feature>
<dbReference type="GO" id="GO:0008270">
    <property type="term" value="F:zinc ion binding"/>
    <property type="evidence" value="ECO:0007669"/>
    <property type="project" value="UniProtKB-KW"/>
</dbReference>
<feature type="compositionally biased region" description="Polar residues" evidence="10">
    <location>
        <begin position="846"/>
        <end position="863"/>
    </location>
</feature>
<name>A0A0N0NJX4_9EURO</name>
<evidence type="ECO:0000256" key="6">
    <source>
        <dbReference type="ARBA" id="ARBA00022771"/>
    </source>
</evidence>
<dbReference type="GO" id="GO:1904263">
    <property type="term" value="P:positive regulation of TORC1 signaling"/>
    <property type="evidence" value="ECO:0007669"/>
    <property type="project" value="TreeGrafter"/>
</dbReference>
<dbReference type="OrthoDB" id="60955at2759"/>
<feature type="compositionally biased region" description="Low complexity" evidence="10">
    <location>
        <begin position="1327"/>
        <end position="1337"/>
    </location>
</feature>
<evidence type="ECO:0000256" key="2">
    <source>
        <dbReference type="ARBA" id="ARBA00015098"/>
    </source>
</evidence>